<organism evidence="1 2">
    <name type="scientific">Comamonas testosteroni TK102</name>
    <dbReference type="NCBI Taxonomy" id="1392005"/>
    <lineage>
        <taxon>Bacteria</taxon>
        <taxon>Pseudomonadati</taxon>
        <taxon>Pseudomonadota</taxon>
        <taxon>Betaproteobacteria</taxon>
        <taxon>Burkholderiales</taxon>
        <taxon>Comamonadaceae</taxon>
        <taxon>Comamonas</taxon>
    </lineage>
</organism>
<dbReference type="EMBL" id="CP006704">
    <property type="protein sequence ID" value="AIJ44213.1"/>
    <property type="molecule type" value="Genomic_DNA"/>
</dbReference>
<proteinExistence type="predicted"/>
<evidence type="ECO:0000313" key="2">
    <source>
        <dbReference type="Proteomes" id="UP000028782"/>
    </source>
</evidence>
<dbReference type="HOGENOM" id="CLU_2600014_0_0_4"/>
<reference evidence="1 2" key="1">
    <citation type="journal article" date="2014" name="Genome Announc.">
        <title>Complete Genome Sequence of Polychlorinated Biphenyl Degrader Comamonas testosteroni TK102 (NBRC 109938).</title>
        <authorList>
            <person name="Fukuda K."/>
            <person name="Hosoyama A."/>
            <person name="Tsuchikane K."/>
            <person name="Ohji S."/>
            <person name="Yamazoe A."/>
            <person name="Fujita N."/>
            <person name="Shintani M."/>
            <person name="Kimbara K."/>
        </authorList>
    </citation>
    <scope>NUCLEOTIDE SEQUENCE [LARGE SCALE GENOMIC DNA]</scope>
    <source>
        <strain evidence="1">TK102</strain>
    </source>
</reference>
<gene>
    <name evidence="1" type="ORF">O987_00055</name>
</gene>
<evidence type="ECO:0000313" key="1">
    <source>
        <dbReference type="EMBL" id="AIJ44213.1"/>
    </source>
</evidence>
<dbReference type="Proteomes" id="UP000028782">
    <property type="component" value="Chromosome"/>
</dbReference>
<protein>
    <submittedName>
        <fullName evidence="1">Uncharacterized protein</fullName>
    </submittedName>
</protein>
<dbReference type="AlphaFoldDB" id="A0A076PEW9"/>
<name>A0A076PEW9_COMTE</name>
<accession>A0A076PEW9</accession>
<sequence>MRRHWCLVLSPLTTQFFGGRLLSPMLGLTHAKTSPPRLKYDCLRIIFRHCLQCMLGVHVLGLSVSMGFDELVVCGIAML</sequence>
<dbReference type="KEGG" id="ctes:O987_00055"/>